<accession>A0A2Z7BHF6</accession>
<evidence type="ECO:0000313" key="2">
    <source>
        <dbReference type="EMBL" id="KZV33802.1"/>
    </source>
</evidence>
<dbReference type="EMBL" id="KV005674">
    <property type="protein sequence ID" value="KZV33802.1"/>
    <property type="molecule type" value="Genomic_DNA"/>
</dbReference>
<keyword evidence="1" id="KW-0472">Membrane</keyword>
<evidence type="ECO:0000256" key="1">
    <source>
        <dbReference type="SAM" id="Phobius"/>
    </source>
</evidence>
<keyword evidence="1" id="KW-0812">Transmembrane</keyword>
<feature type="transmembrane region" description="Helical" evidence="1">
    <location>
        <begin position="116"/>
        <end position="139"/>
    </location>
</feature>
<reference evidence="2 3" key="1">
    <citation type="journal article" date="2015" name="Proc. Natl. Acad. Sci. U.S.A.">
        <title>The resurrection genome of Boea hygrometrica: A blueprint for survival of dehydration.</title>
        <authorList>
            <person name="Xiao L."/>
            <person name="Yang G."/>
            <person name="Zhang L."/>
            <person name="Yang X."/>
            <person name="Zhao S."/>
            <person name="Ji Z."/>
            <person name="Zhou Q."/>
            <person name="Hu M."/>
            <person name="Wang Y."/>
            <person name="Chen M."/>
            <person name="Xu Y."/>
            <person name="Jin H."/>
            <person name="Xiao X."/>
            <person name="Hu G."/>
            <person name="Bao F."/>
            <person name="Hu Y."/>
            <person name="Wan P."/>
            <person name="Li L."/>
            <person name="Deng X."/>
            <person name="Kuang T."/>
            <person name="Xiang C."/>
            <person name="Zhu J.K."/>
            <person name="Oliver M.J."/>
            <person name="He Y."/>
        </authorList>
    </citation>
    <scope>NUCLEOTIDE SEQUENCE [LARGE SCALE GENOMIC DNA]</scope>
    <source>
        <strain evidence="3">cv. XS01</strain>
    </source>
</reference>
<dbReference type="SUPFAM" id="SSF141571">
    <property type="entry name" value="Pentapeptide repeat-like"/>
    <property type="match status" value="1"/>
</dbReference>
<keyword evidence="3" id="KW-1185">Reference proteome</keyword>
<protein>
    <submittedName>
        <fullName evidence="2">Uncharacterized protein</fullName>
    </submittedName>
</protein>
<feature type="transmembrane region" description="Helical" evidence="1">
    <location>
        <begin position="85"/>
        <end position="104"/>
    </location>
</feature>
<sequence>MVSAVAQRQKINPVARLPVDWCENSDFSSRIPTVSTRKSPTQTSSSPRNFIVSTKLHNPDFSTKLRLHVENPDSCSRTSAVAYRLHYLLCYALLCYALLCYAMLCSVMLCYAMLCYAMLCYALLCYAMLCSVMLCYAMLCYAMLCYALLCYAMLCSVMLCYAMLCYAMLCSVKL</sequence>
<dbReference type="AlphaFoldDB" id="A0A2Z7BHF6"/>
<name>A0A2Z7BHF6_9LAMI</name>
<gene>
    <name evidence="2" type="ORF">F511_30813</name>
</gene>
<proteinExistence type="predicted"/>
<feature type="transmembrane region" description="Helical" evidence="1">
    <location>
        <begin position="146"/>
        <end position="169"/>
    </location>
</feature>
<organism evidence="2 3">
    <name type="scientific">Dorcoceras hygrometricum</name>
    <dbReference type="NCBI Taxonomy" id="472368"/>
    <lineage>
        <taxon>Eukaryota</taxon>
        <taxon>Viridiplantae</taxon>
        <taxon>Streptophyta</taxon>
        <taxon>Embryophyta</taxon>
        <taxon>Tracheophyta</taxon>
        <taxon>Spermatophyta</taxon>
        <taxon>Magnoliopsida</taxon>
        <taxon>eudicotyledons</taxon>
        <taxon>Gunneridae</taxon>
        <taxon>Pentapetalae</taxon>
        <taxon>asterids</taxon>
        <taxon>lamiids</taxon>
        <taxon>Lamiales</taxon>
        <taxon>Gesneriaceae</taxon>
        <taxon>Didymocarpoideae</taxon>
        <taxon>Trichosporeae</taxon>
        <taxon>Loxocarpinae</taxon>
        <taxon>Dorcoceras</taxon>
    </lineage>
</organism>
<evidence type="ECO:0000313" key="3">
    <source>
        <dbReference type="Proteomes" id="UP000250235"/>
    </source>
</evidence>
<keyword evidence="1" id="KW-1133">Transmembrane helix</keyword>
<dbReference type="Proteomes" id="UP000250235">
    <property type="component" value="Unassembled WGS sequence"/>
</dbReference>